<dbReference type="Proteomes" id="UP000007523">
    <property type="component" value="Chromosome"/>
</dbReference>
<dbReference type="STRING" id="1116391.PM3016_298"/>
<dbReference type="GO" id="GO:0110154">
    <property type="term" value="P:RNA decapping"/>
    <property type="evidence" value="ECO:0007669"/>
    <property type="project" value="TreeGrafter"/>
</dbReference>
<dbReference type="PANTHER" id="PTHR42850:SF4">
    <property type="entry name" value="ZINC-DEPENDENT ENDOPOLYPHOSPHATASE"/>
    <property type="match status" value="1"/>
</dbReference>
<dbReference type="GO" id="GO:0016791">
    <property type="term" value="F:phosphatase activity"/>
    <property type="evidence" value="ECO:0007669"/>
    <property type="project" value="TreeGrafter"/>
</dbReference>
<proteinExistence type="predicted"/>
<sequence>MTRTLVISDIHGCITELQALLRQMAYRPDADRLLLLGDYVDRGPDSRAVVEEVMRLVRGGAEALRGNHDQRFVDLMLGRPEHADKFVKHGGLQTLQSYGITELPEGPADPLLAEKLGAAAEAVRSRFGDHLAFLDSLPHYAEDDRHIYAHAGLHPQYTPWHEQPLREFLLVREDFLPHPVTADRTVVFGHTKTVDIHGTPEVWFAGDKIGIDGGCPFGFRLNGLEIMESGAYAVHHVLSSCRWVLKD</sequence>
<evidence type="ECO:0000313" key="3">
    <source>
        <dbReference type="Proteomes" id="UP000007523"/>
    </source>
</evidence>
<organism evidence="2 3">
    <name type="scientific">Paenibacillus mucilaginosus 3016</name>
    <dbReference type="NCBI Taxonomy" id="1116391"/>
    <lineage>
        <taxon>Bacteria</taxon>
        <taxon>Bacillati</taxon>
        <taxon>Bacillota</taxon>
        <taxon>Bacilli</taxon>
        <taxon>Bacillales</taxon>
        <taxon>Paenibacillaceae</taxon>
        <taxon>Paenibacillus</taxon>
    </lineage>
</organism>
<reference evidence="2 3" key="1">
    <citation type="journal article" date="2012" name="J. Bacteriol.">
        <title>Complete Genome Sequence of Paenibacillus mucilaginosus 3016, a Bacterium Functional as Microbial Fertilizer.</title>
        <authorList>
            <person name="Ma M."/>
            <person name="Wang Z."/>
            <person name="Li L."/>
            <person name="Jiang X."/>
            <person name="Guan D."/>
            <person name="Cao F."/>
            <person name="Chen H."/>
            <person name="Wang X."/>
            <person name="Shen D."/>
            <person name="Du B."/>
            <person name="Li J."/>
        </authorList>
    </citation>
    <scope>NUCLEOTIDE SEQUENCE [LARGE SCALE GENOMIC DNA]</scope>
    <source>
        <strain evidence="2 3">3016</strain>
    </source>
</reference>
<dbReference type="PANTHER" id="PTHR42850">
    <property type="entry name" value="METALLOPHOSPHOESTERASE"/>
    <property type="match status" value="1"/>
</dbReference>
<dbReference type="EMBL" id="CP003235">
    <property type="protein sequence ID" value="AFC27274.1"/>
    <property type="molecule type" value="Genomic_DNA"/>
</dbReference>
<dbReference type="HOGENOM" id="CLU_023125_4_1_9"/>
<evidence type="ECO:0000259" key="1">
    <source>
        <dbReference type="Pfam" id="PF00149"/>
    </source>
</evidence>
<dbReference type="InterPro" id="IPR050126">
    <property type="entry name" value="Ap4A_hydrolase"/>
</dbReference>
<protein>
    <submittedName>
        <fullName evidence="2">Metallophosphoesterase</fullName>
    </submittedName>
</protein>
<gene>
    <name evidence="2" type="ORF">PM3016_298</name>
</gene>
<evidence type="ECO:0000313" key="2">
    <source>
        <dbReference type="EMBL" id="AFC27274.1"/>
    </source>
</evidence>
<dbReference type="Gene3D" id="3.60.21.10">
    <property type="match status" value="1"/>
</dbReference>
<dbReference type="SUPFAM" id="SSF56300">
    <property type="entry name" value="Metallo-dependent phosphatases"/>
    <property type="match status" value="1"/>
</dbReference>
<dbReference type="GO" id="GO:0005737">
    <property type="term" value="C:cytoplasm"/>
    <property type="evidence" value="ECO:0007669"/>
    <property type="project" value="TreeGrafter"/>
</dbReference>
<dbReference type="InterPro" id="IPR004843">
    <property type="entry name" value="Calcineurin-like_PHP"/>
</dbReference>
<name>H6NRJ2_9BACL</name>
<dbReference type="AlphaFoldDB" id="H6NRJ2"/>
<dbReference type="KEGG" id="pmq:PM3016_298"/>
<dbReference type="InterPro" id="IPR029052">
    <property type="entry name" value="Metallo-depent_PP-like"/>
</dbReference>
<feature type="domain" description="Calcineurin-like phosphoesterase" evidence="1">
    <location>
        <begin position="3"/>
        <end position="101"/>
    </location>
</feature>
<accession>H6NRJ2</accession>
<dbReference type="GO" id="GO:0008803">
    <property type="term" value="F:bis(5'-nucleosyl)-tetraphosphatase (symmetrical) activity"/>
    <property type="evidence" value="ECO:0007669"/>
    <property type="project" value="TreeGrafter"/>
</dbReference>
<dbReference type="RefSeq" id="WP_014368213.1">
    <property type="nucleotide sequence ID" value="NC_016935.1"/>
</dbReference>
<keyword evidence="3" id="KW-1185">Reference proteome</keyword>
<dbReference type="Pfam" id="PF00149">
    <property type="entry name" value="Metallophos"/>
    <property type="match status" value="1"/>
</dbReference>